<feature type="transmembrane region" description="Helical" evidence="8">
    <location>
        <begin position="73"/>
        <end position="92"/>
    </location>
</feature>
<dbReference type="Proteomes" id="UP001634394">
    <property type="component" value="Unassembled WGS sequence"/>
</dbReference>
<dbReference type="AlphaFoldDB" id="A0ABD3X4A8"/>
<sequence length="759" mass="83079">MPRPFPLYLYTTSPVFMPRPFPLAVVPVLKQHETALLLLLGFGAVSVCVAILYRLIRKYVFHDQQNVDTAFDAGGRVSTSLTAVTVASQLLWPGDLLQSATITVKSGISGPFWYTVGAALNIALFPIVSVHLKTRAPGAKTYLQIMQARFGKPAHVIFCILALLVNVVVVSVLLVAGITTIQSLTEGASNEFCVLIVAVLFGSYSFVGGLGTTFYVSYLNAVIIFSILVFLNVKILFMPDEGSSTGSFEKIYDRMVCILGPEGNQDRSLMSFRSENGIVWAFMGLCVTTSLTYCDQASWQSRIAAKPLQGVLGFIIASYIWFAVPTSIATSTGLAYLVLSSENATSALSVGDIDAGLVTPFMTQKILGDVGAYLILTLTAMTLMSTGSGEVMAVSAIIVYDIYQIYINPFRSNLSKFDCILCGRPKQRSLGGVPVANLDNDETVCCCPDVTSCTACKKDEANKLISKDAVSELYKCPYHSRYRVYQDKLYRYKSWCILWVTLAIVPLGLAIVASGIDLNWSMLFGFIITIPCFPAIVLAIFWSKTSGAGVITGVLFGLVCGVSATVGVASTYTGGLGNFMVNSVQNYSVLAGAGSSLAVSFLTTVLVSLGTHQILGADDVDRQWQTMREIDNPLQPWSEQYAEYFPEIKRGERPSSQQLERMFRVAKIVAFVGGLFTLIIYVGVIPGVMVSLNVLSLHEFRTWTNVLQFFCFSMTAVVVIVAPTEEFIQIYRQHRQNKTRKRQEHIGTYAYEMSVRSEN</sequence>
<feature type="transmembrane region" description="Helical" evidence="8">
    <location>
        <begin position="549"/>
        <end position="569"/>
    </location>
</feature>
<dbReference type="PROSITE" id="PS50283">
    <property type="entry name" value="NA_SOLUT_SYMP_3"/>
    <property type="match status" value="1"/>
</dbReference>
<evidence type="ECO:0000256" key="1">
    <source>
        <dbReference type="ARBA" id="ARBA00004141"/>
    </source>
</evidence>
<feature type="transmembrane region" description="Helical" evidence="8">
    <location>
        <begin position="188"/>
        <end position="207"/>
    </location>
</feature>
<dbReference type="EMBL" id="JBJQND010000004">
    <property type="protein sequence ID" value="KAL3881000.1"/>
    <property type="molecule type" value="Genomic_DNA"/>
</dbReference>
<evidence type="ECO:0000256" key="6">
    <source>
        <dbReference type="ARBA" id="ARBA00023136"/>
    </source>
</evidence>
<feature type="transmembrane region" description="Helical" evidence="8">
    <location>
        <begin position="112"/>
        <end position="132"/>
    </location>
</feature>
<feature type="transmembrane region" description="Helical" evidence="8">
    <location>
        <begin position="668"/>
        <end position="694"/>
    </location>
</feature>
<feature type="transmembrane region" description="Helical" evidence="8">
    <location>
        <begin position="35"/>
        <end position="53"/>
    </location>
</feature>
<feature type="transmembrane region" description="Helical" evidence="8">
    <location>
        <begin position="522"/>
        <end position="542"/>
    </location>
</feature>
<proteinExistence type="inferred from homology"/>
<evidence type="ECO:0008006" key="11">
    <source>
        <dbReference type="Google" id="ProtNLM"/>
    </source>
</evidence>
<reference evidence="9 10" key="1">
    <citation type="submission" date="2024-11" db="EMBL/GenBank/DDBJ databases">
        <title>Chromosome-level genome assembly of the freshwater bivalve Anodonta woodiana.</title>
        <authorList>
            <person name="Chen X."/>
        </authorList>
    </citation>
    <scope>NUCLEOTIDE SEQUENCE [LARGE SCALE GENOMIC DNA]</scope>
    <source>
        <strain evidence="9">MN2024</strain>
        <tissue evidence="9">Gills</tissue>
    </source>
</reference>
<feature type="transmembrane region" description="Helical" evidence="8">
    <location>
        <begin position="589"/>
        <end position="609"/>
    </location>
</feature>
<comment type="subcellular location">
    <subcellularLocation>
        <location evidence="1">Membrane</location>
        <topology evidence="1">Multi-pass membrane protein</topology>
    </subcellularLocation>
</comment>
<keyword evidence="10" id="KW-1185">Reference proteome</keyword>
<comment type="similarity">
    <text evidence="2 7">Belongs to the sodium:solute symporter (SSF) (TC 2.A.21) family.</text>
</comment>
<dbReference type="PANTHER" id="PTHR46154:SF4">
    <property type="entry name" value="UREA ACTIVE TRANSPORTER"/>
    <property type="match status" value="1"/>
</dbReference>
<dbReference type="PANTHER" id="PTHR46154">
    <property type="match status" value="1"/>
</dbReference>
<evidence type="ECO:0000256" key="5">
    <source>
        <dbReference type="ARBA" id="ARBA00022989"/>
    </source>
</evidence>
<evidence type="ECO:0000313" key="10">
    <source>
        <dbReference type="Proteomes" id="UP001634394"/>
    </source>
</evidence>
<evidence type="ECO:0000256" key="2">
    <source>
        <dbReference type="ARBA" id="ARBA00006434"/>
    </source>
</evidence>
<dbReference type="Gene3D" id="1.20.1730.10">
    <property type="entry name" value="Sodium/glucose cotransporter"/>
    <property type="match status" value="1"/>
</dbReference>
<feature type="transmembrane region" description="Helical" evidence="8">
    <location>
        <begin position="706"/>
        <end position="728"/>
    </location>
</feature>
<gene>
    <name evidence="9" type="ORF">ACJMK2_033201</name>
</gene>
<dbReference type="GO" id="GO:0016020">
    <property type="term" value="C:membrane"/>
    <property type="evidence" value="ECO:0007669"/>
    <property type="project" value="UniProtKB-SubCell"/>
</dbReference>
<evidence type="ECO:0000256" key="4">
    <source>
        <dbReference type="ARBA" id="ARBA00022692"/>
    </source>
</evidence>
<organism evidence="9 10">
    <name type="scientific">Sinanodonta woodiana</name>
    <name type="common">Chinese pond mussel</name>
    <name type="synonym">Anodonta woodiana</name>
    <dbReference type="NCBI Taxonomy" id="1069815"/>
    <lineage>
        <taxon>Eukaryota</taxon>
        <taxon>Metazoa</taxon>
        <taxon>Spiralia</taxon>
        <taxon>Lophotrochozoa</taxon>
        <taxon>Mollusca</taxon>
        <taxon>Bivalvia</taxon>
        <taxon>Autobranchia</taxon>
        <taxon>Heteroconchia</taxon>
        <taxon>Palaeoheterodonta</taxon>
        <taxon>Unionida</taxon>
        <taxon>Unionoidea</taxon>
        <taxon>Unionidae</taxon>
        <taxon>Unioninae</taxon>
        <taxon>Sinanodonta</taxon>
    </lineage>
</organism>
<feature type="transmembrane region" description="Helical" evidence="8">
    <location>
        <begin position="277"/>
        <end position="294"/>
    </location>
</feature>
<dbReference type="InterPro" id="IPR001734">
    <property type="entry name" value="Na/solute_symporter"/>
</dbReference>
<evidence type="ECO:0000256" key="8">
    <source>
        <dbReference type="SAM" id="Phobius"/>
    </source>
</evidence>
<accession>A0ABD3X4A8</accession>
<feature type="transmembrane region" description="Helical" evidence="8">
    <location>
        <begin position="153"/>
        <end position="176"/>
    </location>
</feature>
<keyword evidence="4 8" id="KW-0812">Transmembrane</keyword>
<evidence type="ECO:0000256" key="3">
    <source>
        <dbReference type="ARBA" id="ARBA00022448"/>
    </source>
</evidence>
<dbReference type="InterPro" id="IPR031155">
    <property type="entry name" value="DUR"/>
</dbReference>
<evidence type="ECO:0000313" key="9">
    <source>
        <dbReference type="EMBL" id="KAL3881000.1"/>
    </source>
</evidence>
<name>A0ABD3X4A8_SINWO</name>
<feature type="transmembrane region" description="Helical" evidence="8">
    <location>
        <begin position="495"/>
        <end position="516"/>
    </location>
</feature>
<keyword evidence="5 8" id="KW-1133">Transmembrane helix</keyword>
<keyword evidence="6 8" id="KW-0472">Membrane</keyword>
<feature type="transmembrane region" description="Helical" evidence="8">
    <location>
        <begin position="314"/>
        <end position="339"/>
    </location>
</feature>
<feature type="transmembrane region" description="Helical" evidence="8">
    <location>
        <begin position="214"/>
        <end position="237"/>
    </location>
</feature>
<keyword evidence="3" id="KW-0813">Transport</keyword>
<dbReference type="InterPro" id="IPR038377">
    <property type="entry name" value="Na/Glc_symporter_sf"/>
</dbReference>
<evidence type="ECO:0000256" key="7">
    <source>
        <dbReference type="RuleBase" id="RU362091"/>
    </source>
</evidence>
<feature type="transmembrane region" description="Helical" evidence="8">
    <location>
        <begin position="370"/>
        <end position="403"/>
    </location>
</feature>
<protein>
    <recommendedName>
        <fullName evidence="11">Urea-proton symporter DUR3</fullName>
    </recommendedName>
</protein>
<comment type="caution">
    <text evidence="9">The sequence shown here is derived from an EMBL/GenBank/DDBJ whole genome shotgun (WGS) entry which is preliminary data.</text>
</comment>
<dbReference type="Pfam" id="PF00474">
    <property type="entry name" value="SSF"/>
    <property type="match status" value="1"/>
</dbReference>